<feature type="transmembrane region" description="Helical" evidence="2">
    <location>
        <begin position="21"/>
        <end position="39"/>
    </location>
</feature>
<dbReference type="Proteomes" id="UP001187192">
    <property type="component" value="Unassembled WGS sequence"/>
</dbReference>
<name>A0AA88JAD8_FICCA</name>
<feature type="region of interest" description="Disordered" evidence="1">
    <location>
        <begin position="1"/>
        <end position="20"/>
    </location>
</feature>
<keyword evidence="2" id="KW-0472">Membrane</keyword>
<organism evidence="3 4">
    <name type="scientific">Ficus carica</name>
    <name type="common">Common fig</name>
    <dbReference type="NCBI Taxonomy" id="3494"/>
    <lineage>
        <taxon>Eukaryota</taxon>
        <taxon>Viridiplantae</taxon>
        <taxon>Streptophyta</taxon>
        <taxon>Embryophyta</taxon>
        <taxon>Tracheophyta</taxon>
        <taxon>Spermatophyta</taxon>
        <taxon>Magnoliopsida</taxon>
        <taxon>eudicotyledons</taxon>
        <taxon>Gunneridae</taxon>
        <taxon>Pentapetalae</taxon>
        <taxon>rosids</taxon>
        <taxon>fabids</taxon>
        <taxon>Rosales</taxon>
        <taxon>Moraceae</taxon>
        <taxon>Ficeae</taxon>
        <taxon>Ficus</taxon>
    </lineage>
</organism>
<evidence type="ECO:0000256" key="1">
    <source>
        <dbReference type="SAM" id="MobiDB-lite"/>
    </source>
</evidence>
<keyword evidence="2" id="KW-1133">Transmembrane helix</keyword>
<feature type="compositionally biased region" description="Basic and acidic residues" evidence="1">
    <location>
        <begin position="1"/>
        <end position="18"/>
    </location>
</feature>
<evidence type="ECO:0000313" key="4">
    <source>
        <dbReference type="Proteomes" id="UP001187192"/>
    </source>
</evidence>
<proteinExistence type="predicted"/>
<protein>
    <submittedName>
        <fullName evidence="3">Uncharacterized protein</fullName>
    </submittedName>
</protein>
<sequence length="45" mass="4799">MELKESNLVLRRDPREGSPEGGFLSASVVGWFMAGLGFATKPGFG</sequence>
<dbReference type="AlphaFoldDB" id="A0AA88JAD8"/>
<keyword evidence="4" id="KW-1185">Reference proteome</keyword>
<evidence type="ECO:0000256" key="2">
    <source>
        <dbReference type="SAM" id="Phobius"/>
    </source>
</evidence>
<comment type="caution">
    <text evidence="3">The sequence shown here is derived from an EMBL/GenBank/DDBJ whole genome shotgun (WGS) entry which is preliminary data.</text>
</comment>
<dbReference type="EMBL" id="BTGU01000218">
    <property type="protein sequence ID" value="GMN65181.1"/>
    <property type="molecule type" value="Genomic_DNA"/>
</dbReference>
<keyword evidence="2" id="KW-0812">Transmembrane</keyword>
<reference evidence="3" key="1">
    <citation type="submission" date="2023-07" db="EMBL/GenBank/DDBJ databases">
        <title>draft genome sequence of fig (Ficus carica).</title>
        <authorList>
            <person name="Takahashi T."/>
            <person name="Nishimura K."/>
        </authorList>
    </citation>
    <scope>NUCLEOTIDE SEQUENCE</scope>
</reference>
<accession>A0AA88JAD8</accession>
<evidence type="ECO:0000313" key="3">
    <source>
        <dbReference type="EMBL" id="GMN65181.1"/>
    </source>
</evidence>
<gene>
    <name evidence="3" type="ORF">TIFTF001_034253</name>
</gene>